<keyword evidence="3 10" id="KW-0812">Transmembrane</keyword>
<evidence type="ECO:0000313" key="12">
    <source>
        <dbReference type="EMBL" id="OWA53552.1"/>
    </source>
</evidence>
<dbReference type="Proteomes" id="UP000192578">
    <property type="component" value="Unassembled WGS sequence"/>
</dbReference>
<evidence type="ECO:0000256" key="8">
    <source>
        <dbReference type="ARBA" id="ARBA00023224"/>
    </source>
</evidence>
<proteinExistence type="predicted"/>
<dbReference type="Gene3D" id="1.20.1070.10">
    <property type="entry name" value="Rhodopsin 7-helix transmembrane proteins"/>
    <property type="match status" value="1"/>
</dbReference>
<feature type="transmembrane region" description="Helical" evidence="10">
    <location>
        <begin position="63"/>
        <end position="81"/>
    </location>
</feature>
<accession>A0A9X6NGI6</accession>
<dbReference type="SUPFAM" id="SSF81321">
    <property type="entry name" value="Family A G protein-coupled receptor-like"/>
    <property type="match status" value="1"/>
</dbReference>
<evidence type="ECO:0000256" key="2">
    <source>
        <dbReference type="ARBA" id="ARBA00022475"/>
    </source>
</evidence>
<evidence type="ECO:0000256" key="9">
    <source>
        <dbReference type="SAM" id="MobiDB-lite"/>
    </source>
</evidence>
<feature type="region of interest" description="Disordered" evidence="9">
    <location>
        <begin position="224"/>
        <end position="246"/>
    </location>
</feature>
<dbReference type="InterPro" id="IPR000276">
    <property type="entry name" value="GPCR_Rhodpsn"/>
</dbReference>
<dbReference type="GO" id="GO:0004930">
    <property type="term" value="F:G protein-coupled receptor activity"/>
    <property type="evidence" value="ECO:0007669"/>
    <property type="project" value="UniProtKB-KW"/>
</dbReference>
<name>A0A9X6NGI6_HYPEX</name>
<evidence type="ECO:0000256" key="5">
    <source>
        <dbReference type="ARBA" id="ARBA00023040"/>
    </source>
</evidence>
<keyword evidence="7" id="KW-0675">Receptor</keyword>
<dbReference type="PROSITE" id="PS50262">
    <property type="entry name" value="G_PROTEIN_RECEP_F1_2"/>
    <property type="match status" value="1"/>
</dbReference>
<feature type="transmembrane region" description="Helical" evidence="10">
    <location>
        <begin position="30"/>
        <end position="51"/>
    </location>
</feature>
<protein>
    <recommendedName>
        <fullName evidence="11">G-protein coupled receptors family 1 profile domain-containing protein</fullName>
    </recommendedName>
</protein>
<organism evidence="12 13">
    <name type="scientific">Hypsibius exemplaris</name>
    <name type="common">Freshwater tardigrade</name>
    <dbReference type="NCBI Taxonomy" id="2072580"/>
    <lineage>
        <taxon>Eukaryota</taxon>
        <taxon>Metazoa</taxon>
        <taxon>Ecdysozoa</taxon>
        <taxon>Tardigrada</taxon>
        <taxon>Eutardigrada</taxon>
        <taxon>Parachela</taxon>
        <taxon>Hypsibioidea</taxon>
        <taxon>Hypsibiidae</taxon>
        <taxon>Hypsibius</taxon>
    </lineage>
</organism>
<dbReference type="PRINTS" id="PR00237">
    <property type="entry name" value="GPCRRHODOPSN"/>
</dbReference>
<keyword evidence="4 10" id="KW-1133">Transmembrane helix</keyword>
<gene>
    <name evidence="12" type="ORF">BV898_17975</name>
</gene>
<evidence type="ECO:0000313" key="13">
    <source>
        <dbReference type="Proteomes" id="UP000192578"/>
    </source>
</evidence>
<keyword evidence="2" id="KW-1003">Cell membrane</keyword>
<dbReference type="InterPro" id="IPR017452">
    <property type="entry name" value="GPCR_Rhodpsn_7TM"/>
</dbReference>
<evidence type="ECO:0000256" key="10">
    <source>
        <dbReference type="SAM" id="Phobius"/>
    </source>
</evidence>
<feature type="transmembrane region" description="Helical" evidence="10">
    <location>
        <begin position="191"/>
        <end position="215"/>
    </location>
</feature>
<evidence type="ECO:0000259" key="11">
    <source>
        <dbReference type="PROSITE" id="PS50262"/>
    </source>
</evidence>
<sequence length="358" mass="40442">MNHSVINDSFGLPSINQTASSHAEWSALPVIILITFFTGLIGNGALLIIFLTHRSLWTPFHVYVMNLLTASCCCIATQFPLDVYVDLYGGQWLLGERTCSYYIIVSWYFQAVIFNSHQLIAINRIWAVSHPISYRRIHSIPIAICLCVCVWLYVFAFLSPALIRDSLYFRRPADGPDGCQFNTPLQLGWAVAIQIVIYICPQMTMVLALVIIILAKRTRRRRRRIRKRANSVAPSTGNGANHSQRPTVMKSVAGAEGSAVVQHQEAHPQRSHHLQQPRPIQQSHGDLLLILLTISVLICWTPNNVYFSWLFFEPLDAPAFYATTTILVAFQATVDPIMLTFALGRLRTVLHQSFLCHR</sequence>
<feature type="domain" description="G-protein coupled receptors family 1 profile" evidence="11">
    <location>
        <begin position="42"/>
        <end position="339"/>
    </location>
</feature>
<evidence type="ECO:0000256" key="1">
    <source>
        <dbReference type="ARBA" id="ARBA00004651"/>
    </source>
</evidence>
<keyword evidence="6 10" id="KW-0472">Membrane</keyword>
<dbReference type="EMBL" id="MTYJ01000329">
    <property type="protein sequence ID" value="OWA53552.1"/>
    <property type="molecule type" value="Genomic_DNA"/>
</dbReference>
<keyword evidence="8" id="KW-0807">Transducer</keyword>
<dbReference type="Pfam" id="PF00001">
    <property type="entry name" value="7tm_1"/>
    <property type="match status" value="1"/>
</dbReference>
<feature type="transmembrane region" description="Helical" evidence="10">
    <location>
        <begin position="101"/>
        <end position="122"/>
    </location>
</feature>
<dbReference type="OrthoDB" id="8190652at2759"/>
<feature type="transmembrane region" description="Helical" evidence="10">
    <location>
        <begin position="287"/>
        <end position="307"/>
    </location>
</feature>
<evidence type="ECO:0000256" key="3">
    <source>
        <dbReference type="ARBA" id="ARBA00022692"/>
    </source>
</evidence>
<dbReference type="CDD" id="cd00637">
    <property type="entry name" value="7tm_classA_rhodopsin-like"/>
    <property type="match status" value="1"/>
</dbReference>
<evidence type="ECO:0000256" key="4">
    <source>
        <dbReference type="ARBA" id="ARBA00022989"/>
    </source>
</evidence>
<keyword evidence="5" id="KW-0297">G-protein coupled receptor</keyword>
<feature type="compositionally biased region" description="Polar residues" evidence="9">
    <location>
        <begin position="232"/>
        <end position="246"/>
    </location>
</feature>
<evidence type="ECO:0000256" key="6">
    <source>
        <dbReference type="ARBA" id="ARBA00023136"/>
    </source>
</evidence>
<reference evidence="13" key="1">
    <citation type="submission" date="2017-01" db="EMBL/GenBank/DDBJ databases">
        <title>Comparative genomics of anhydrobiosis in the tardigrade Hypsibius dujardini.</title>
        <authorList>
            <person name="Yoshida Y."/>
            <person name="Koutsovoulos G."/>
            <person name="Laetsch D."/>
            <person name="Stevens L."/>
            <person name="Kumar S."/>
            <person name="Horikawa D."/>
            <person name="Ishino K."/>
            <person name="Komine S."/>
            <person name="Tomita M."/>
            <person name="Blaxter M."/>
            <person name="Arakawa K."/>
        </authorList>
    </citation>
    <scope>NUCLEOTIDE SEQUENCE [LARGE SCALE GENOMIC DNA]</scope>
    <source>
        <strain evidence="13">Z151</strain>
    </source>
</reference>
<dbReference type="PANTHER" id="PTHR24248">
    <property type="entry name" value="ADRENERGIC RECEPTOR-RELATED G-PROTEIN COUPLED RECEPTOR"/>
    <property type="match status" value="1"/>
</dbReference>
<comment type="subcellular location">
    <subcellularLocation>
        <location evidence="1">Cell membrane</location>
        <topology evidence="1">Multi-pass membrane protein</topology>
    </subcellularLocation>
</comment>
<dbReference type="AlphaFoldDB" id="A0A9X6NGI6"/>
<evidence type="ECO:0000256" key="7">
    <source>
        <dbReference type="ARBA" id="ARBA00023170"/>
    </source>
</evidence>
<dbReference type="GO" id="GO:0005886">
    <property type="term" value="C:plasma membrane"/>
    <property type="evidence" value="ECO:0007669"/>
    <property type="project" value="UniProtKB-SubCell"/>
</dbReference>
<keyword evidence="13" id="KW-1185">Reference proteome</keyword>
<feature type="transmembrane region" description="Helical" evidence="10">
    <location>
        <begin position="319"/>
        <end position="343"/>
    </location>
</feature>
<feature type="transmembrane region" description="Helical" evidence="10">
    <location>
        <begin position="142"/>
        <end position="163"/>
    </location>
</feature>
<comment type="caution">
    <text evidence="12">The sequence shown here is derived from an EMBL/GenBank/DDBJ whole genome shotgun (WGS) entry which is preliminary data.</text>
</comment>